<dbReference type="Proteomes" id="UP000215086">
    <property type="component" value="Chromosome"/>
</dbReference>
<dbReference type="NCBIfam" id="NF040466">
    <property type="entry name" value="ydjY_domain"/>
    <property type="match status" value="1"/>
</dbReference>
<dbReference type="EMBL" id="CP018477">
    <property type="protein sequence ID" value="ASV74220.1"/>
    <property type="molecule type" value="Genomic_DNA"/>
</dbReference>
<organism evidence="2 3">
    <name type="scientific">Thermogutta terrifontis</name>
    <dbReference type="NCBI Taxonomy" id="1331910"/>
    <lineage>
        <taxon>Bacteria</taxon>
        <taxon>Pseudomonadati</taxon>
        <taxon>Planctomycetota</taxon>
        <taxon>Planctomycetia</taxon>
        <taxon>Pirellulales</taxon>
        <taxon>Thermoguttaceae</taxon>
        <taxon>Thermogutta</taxon>
    </lineage>
</organism>
<name>A0A286RE36_9BACT</name>
<evidence type="ECO:0000256" key="1">
    <source>
        <dbReference type="SAM" id="MobiDB-lite"/>
    </source>
</evidence>
<evidence type="ECO:0000313" key="3">
    <source>
        <dbReference type="Proteomes" id="UP000215086"/>
    </source>
</evidence>
<evidence type="ECO:0000313" key="2">
    <source>
        <dbReference type="EMBL" id="ASV74220.1"/>
    </source>
</evidence>
<accession>A0A286RE36</accession>
<gene>
    <name evidence="2" type="ORF">THTE_1618</name>
</gene>
<reference evidence="2 3" key="1">
    <citation type="journal article" name="Front. Microbiol.">
        <title>Sugar Metabolism of the First Thermophilic Planctomycete Thermogutta terrifontis: Comparative Genomic and Transcriptomic Approaches.</title>
        <authorList>
            <person name="Elcheninov A.G."/>
            <person name="Menzel P."/>
            <person name="Gudbergsdottir S.R."/>
            <person name="Slesarev A.I."/>
            <person name="Kadnikov V.V."/>
            <person name="Krogh A."/>
            <person name="Bonch-Osmolovskaya E.A."/>
            <person name="Peng X."/>
            <person name="Kublanov I.V."/>
        </authorList>
    </citation>
    <scope>NUCLEOTIDE SEQUENCE [LARGE SCALE GENOMIC DNA]</scope>
    <source>
        <strain evidence="2 3">R1</strain>
    </source>
</reference>
<dbReference type="AlphaFoldDB" id="A0A286RE36"/>
<feature type="compositionally biased region" description="Low complexity" evidence="1">
    <location>
        <begin position="378"/>
        <end position="388"/>
    </location>
</feature>
<feature type="compositionally biased region" description="Polar residues" evidence="1">
    <location>
        <begin position="367"/>
        <end position="377"/>
    </location>
</feature>
<sequence>MAVVRADEGKRAQPASPSVAKAPEADTGQAAQSAVNLMDILDIELKAATEWQAGNEVTFHVEVRNHGEVPVDQIEIQGTIQFGLQDTISEARWTFPVGRLSAGETVSPVLSYVSTKPGIWYVAAAIYQKGELIKATTRTLYIRETEPPKPSEKPEKEAVSLGPPLVDHPERLQRLHPESPIWLDAEGRAVVMIGQVCQRQAPLELFACLKNSKEHESVVSIDTRAYIVHAGLLALGVEPGRPVQFYPEYRPAEGPEIDVIVAWKDPEGKVHTAPAQQWVRDVRTKQAMSYPWIFTGSQLLTDEETGKQYYYADTTGELICVSNFPSAVLDLPIRSSDSNDALLFEAFTENIPPLGTAVTVILKPKGTNVSQKPSEQRATATSPTPAESAGEKGPAHPPADKSGVPEQKPAVDRSGSSPME</sequence>
<evidence type="ECO:0008006" key="4">
    <source>
        <dbReference type="Google" id="ProtNLM"/>
    </source>
</evidence>
<proteinExistence type="predicted"/>
<feature type="region of interest" description="Disordered" evidence="1">
    <location>
        <begin position="367"/>
        <end position="420"/>
    </location>
</feature>
<dbReference type="InterPro" id="IPR047750">
    <property type="entry name" value="YdjY-like"/>
</dbReference>
<dbReference type="InterPro" id="IPR013783">
    <property type="entry name" value="Ig-like_fold"/>
</dbReference>
<dbReference type="Gene3D" id="2.60.40.10">
    <property type="entry name" value="Immunoglobulins"/>
    <property type="match status" value="1"/>
</dbReference>
<protein>
    <recommendedName>
        <fullName evidence="4">DUF11 domain-containing protein</fullName>
    </recommendedName>
</protein>
<dbReference type="KEGG" id="ttf:THTE_1618"/>
<keyword evidence="3" id="KW-1185">Reference proteome</keyword>
<feature type="compositionally biased region" description="Basic and acidic residues" evidence="1">
    <location>
        <begin position="1"/>
        <end position="11"/>
    </location>
</feature>
<feature type="region of interest" description="Disordered" evidence="1">
    <location>
        <begin position="1"/>
        <end position="27"/>
    </location>
</feature>